<keyword evidence="1" id="KW-0732">Signal</keyword>
<keyword evidence="4" id="KW-0472">Membrane</keyword>
<protein>
    <submittedName>
        <fullName evidence="6">5632_t:CDS:1</fullName>
    </submittedName>
</protein>
<evidence type="ECO:0000313" key="6">
    <source>
        <dbReference type="EMBL" id="CAG8466682.1"/>
    </source>
</evidence>
<accession>A0A9N8Z277</accession>
<reference evidence="6" key="1">
    <citation type="submission" date="2021-06" db="EMBL/GenBank/DDBJ databases">
        <authorList>
            <person name="Kallberg Y."/>
            <person name="Tangrot J."/>
            <person name="Rosling A."/>
        </authorList>
    </citation>
    <scope>NUCLEOTIDE SEQUENCE</scope>
    <source>
        <strain evidence="6">UK204</strain>
    </source>
</reference>
<dbReference type="EMBL" id="CAJVPQ010000286">
    <property type="protein sequence ID" value="CAG8466682.1"/>
    <property type="molecule type" value="Genomic_DNA"/>
</dbReference>
<name>A0A9N8Z277_9GLOM</name>
<dbReference type="AlphaFoldDB" id="A0A9N8Z277"/>
<evidence type="ECO:0000259" key="5">
    <source>
        <dbReference type="Pfam" id="PF05426"/>
    </source>
</evidence>
<dbReference type="InterPro" id="IPR008397">
    <property type="entry name" value="Alginate_lyase_dom"/>
</dbReference>
<dbReference type="Gene3D" id="1.50.10.100">
    <property type="entry name" value="Chondroitin AC/alginate lyase"/>
    <property type="match status" value="1"/>
</dbReference>
<feature type="region of interest" description="Disordered" evidence="3">
    <location>
        <begin position="546"/>
        <end position="574"/>
    </location>
</feature>
<feature type="domain" description="Alginate lyase" evidence="5">
    <location>
        <begin position="691"/>
        <end position="839"/>
    </location>
</feature>
<evidence type="ECO:0000256" key="4">
    <source>
        <dbReference type="SAM" id="Phobius"/>
    </source>
</evidence>
<dbReference type="InterPro" id="IPR008929">
    <property type="entry name" value="Chondroitin_lyas"/>
</dbReference>
<evidence type="ECO:0000256" key="2">
    <source>
        <dbReference type="ARBA" id="ARBA00023239"/>
    </source>
</evidence>
<sequence>MTVQSRVFQTSEEYLNRLTTRNNYRTNLDLIEGGNMMPSTTSIRGKPDYFSRSNHLHELPRFNRGANFESNFNIQNAILRREKIIRRGLSLIILAMTVVFMIYVCEEIHLYRILGNDLPPRHKAGQVLQNVRFILEHEPKFPNTKKWWILNRIIDNEYENALIDLLKMYDQDYVRIPFITEEYLKFDFRLEDFPESDFFHSYEYMNFSKVAKLRTIDYAYHDKNIYAMNNNGGRNAALAHGKSQPNTRWIFPFDGNCYLTTNAFSEIISQIEQWGKDYKYFVVPMARLLNNTQLLIGPDIRPQTPEEPQIIFRHDAEEKYNENMRYGRRSKLEMLWRLGVPSPRKMLNKPPVPWESHDAPYFSPPKNKYKMIGWVFRLFSGQASQELHKREASALRAFNRLLAIQDFLDGIDEKIARNVQGFDPSRLFLYDEKALNQARLQYWGGDEEIAKVVEFMLDRADTMSLSAADWYSTSNGLPVDTSTQVKFLQLKTDTSPALLEVGKSEVIDQQHKKDGEKVQIKSDDSASIEQDVMLDEELHSVLTSIDTNTENGIESQRSSNSKDSNIPNSNEATLSEEKKIEKYVGIVEDEFGQYTSTTPVRLPEVSTSELFENITTLAFAHHFSGNVLYSRWAANLIRTFLLSSYGVGEQDEVQVTAYNTDFDAINDEGYNFPNLNKIPRAVPRFNKIGSTFPKDLLETDPSFFLDSCRLLYRVRALTHKEFTELRRFASIWLEKLINSPEGIERSRKPDHRGTLYDLQVTSLAGFVDDMTQPYEIMFVKNLIDEGKISPTHYDSATFKFTTLNLQYWMILTRLVQNVGVGLDLWQYTSKDGQRLSRAMMGHLGKHAKRLDDFSLRTLIHVAQAAHQASDTRRGIWHEHGDEHDYFQHFLKNIGGKMKLIDDDSISDDEIMERKRIDKSVGLGNRARQRGIPPFWMFGVA</sequence>
<dbReference type="GO" id="GO:0042597">
    <property type="term" value="C:periplasmic space"/>
    <property type="evidence" value="ECO:0007669"/>
    <property type="project" value="InterPro"/>
</dbReference>
<dbReference type="OrthoDB" id="63533at2759"/>
<gene>
    <name evidence="6" type="ORF">FCALED_LOCUS2013</name>
</gene>
<comment type="caution">
    <text evidence="6">The sequence shown here is derived from an EMBL/GenBank/DDBJ whole genome shotgun (WGS) entry which is preliminary data.</text>
</comment>
<organism evidence="6 7">
    <name type="scientific">Funneliformis caledonium</name>
    <dbReference type="NCBI Taxonomy" id="1117310"/>
    <lineage>
        <taxon>Eukaryota</taxon>
        <taxon>Fungi</taxon>
        <taxon>Fungi incertae sedis</taxon>
        <taxon>Mucoromycota</taxon>
        <taxon>Glomeromycotina</taxon>
        <taxon>Glomeromycetes</taxon>
        <taxon>Glomerales</taxon>
        <taxon>Glomeraceae</taxon>
        <taxon>Funneliformis</taxon>
    </lineage>
</organism>
<keyword evidence="4" id="KW-1133">Transmembrane helix</keyword>
<keyword evidence="4" id="KW-0812">Transmembrane</keyword>
<evidence type="ECO:0000313" key="7">
    <source>
        <dbReference type="Proteomes" id="UP000789570"/>
    </source>
</evidence>
<keyword evidence="7" id="KW-1185">Reference proteome</keyword>
<feature type="transmembrane region" description="Helical" evidence="4">
    <location>
        <begin position="84"/>
        <end position="104"/>
    </location>
</feature>
<evidence type="ECO:0000256" key="3">
    <source>
        <dbReference type="SAM" id="MobiDB-lite"/>
    </source>
</evidence>
<evidence type="ECO:0000256" key="1">
    <source>
        <dbReference type="ARBA" id="ARBA00022729"/>
    </source>
</evidence>
<dbReference type="GO" id="GO:0016829">
    <property type="term" value="F:lyase activity"/>
    <property type="evidence" value="ECO:0007669"/>
    <property type="project" value="UniProtKB-KW"/>
</dbReference>
<dbReference type="Pfam" id="PF05426">
    <property type="entry name" value="Alginate_lyase"/>
    <property type="match status" value="1"/>
</dbReference>
<proteinExistence type="predicted"/>
<dbReference type="Proteomes" id="UP000789570">
    <property type="component" value="Unassembled WGS sequence"/>
</dbReference>
<keyword evidence="2" id="KW-0456">Lyase</keyword>
<feature type="compositionally biased region" description="Polar residues" evidence="3">
    <location>
        <begin position="546"/>
        <end position="573"/>
    </location>
</feature>